<dbReference type="EMBL" id="BK014804">
    <property type="protein sequence ID" value="DAD76508.1"/>
    <property type="molecule type" value="Genomic_DNA"/>
</dbReference>
<name>A0A8S5M2P6_9CAUD</name>
<dbReference type="Pfam" id="PF20441">
    <property type="entry name" value="TerL_nuclease"/>
    <property type="match status" value="1"/>
</dbReference>
<evidence type="ECO:0000259" key="2">
    <source>
        <dbReference type="Pfam" id="PF20441"/>
    </source>
</evidence>
<dbReference type="InterPro" id="IPR046461">
    <property type="entry name" value="TerL_ATPase"/>
</dbReference>
<dbReference type="PANTHER" id="PTHR41287:SF1">
    <property type="entry name" value="PROTEIN YMFN"/>
    <property type="match status" value="1"/>
</dbReference>
<dbReference type="InterPro" id="IPR046462">
    <property type="entry name" value="TerL_nuclease"/>
</dbReference>
<reference evidence="3" key="1">
    <citation type="journal article" date="2021" name="Proc. Natl. Acad. Sci. U.S.A.">
        <title>A Catalog of Tens of Thousands of Viruses from Human Metagenomes Reveals Hidden Associations with Chronic Diseases.</title>
        <authorList>
            <person name="Tisza M.J."/>
            <person name="Buck C.B."/>
        </authorList>
    </citation>
    <scope>NUCLEOTIDE SEQUENCE</scope>
    <source>
        <strain evidence="3">Ctqpo8</strain>
    </source>
</reference>
<organism evidence="3">
    <name type="scientific">Siphoviridae sp. ctqpo8</name>
    <dbReference type="NCBI Taxonomy" id="2826469"/>
    <lineage>
        <taxon>Viruses</taxon>
        <taxon>Duplodnaviria</taxon>
        <taxon>Heunggongvirae</taxon>
        <taxon>Uroviricota</taxon>
        <taxon>Caudoviricetes</taxon>
    </lineage>
</organism>
<feature type="domain" description="Terminase large subunit-like ATPase" evidence="1">
    <location>
        <begin position="80"/>
        <end position="253"/>
    </location>
</feature>
<protein>
    <submittedName>
        <fullName evidence="3">Large Terminase</fullName>
    </submittedName>
</protein>
<dbReference type="InterPro" id="IPR005021">
    <property type="entry name" value="Terminase_largesu-like"/>
</dbReference>
<proteinExistence type="predicted"/>
<accession>A0A8S5M2P6</accession>
<dbReference type="GO" id="GO:0004519">
    <property type="term" value="F:endonuclease activity"/>
    <property type="evidence" value="ECO:0007669"/>
    <property type="project" value="InterPro"/>
</dbReference>
<sequence length="564" mass="64251">MTRVKKIHPAEQYAADVLSGRVVACKYIRQAVERYYRDLDQAVEKGWYFDARAAERCINFIQSLRHIKGEWAGRPITLEPWQQFVLWNVFGFRRSANGYRRFKEFYLEVARKNGKTTLLAGIGLYMLFADGEAGAEVYSCATTRDQARECFGAAQQMVEKCTLSKRAKVFRSAGGSIVYENNGSVFKPLSSDAKTLDGKNASCTILDEFHAHRTDEVYAVMKSSMGARRQPLMCIITTAGFNLASACYTYRTSALKLLSGIIEDDTLFVMIYTQDKREELADPGMWYKSNPCYGASVIPEYLVEQYNNIRTKPEQETNILTKNFNMWVQAADTWINDEVWRACKTTTDPATLAGCTCYGGLDLGAVNDYSSFALEFHEGGRTQVLVWFWIPEEKYRSRQEMLRENINIEVWQRQGYIAVTPGNVTDYDAIRADINRIAGQYNIVKIGYDRWNSSQLVIDLLADGLPMDGFQQSIANISPPTKDFERLVRLGEYEHFDNPVLRWQMSNVVVYRDANDNIKPLKNKSPEKIDGIVAAIMAHGEYMSALRDPETPSVYESRGLRTFD</sequence>
<evidence type="ECO:0000259" key="1">
    <source>
        <dbReference type="Pfam" id="PF03354"/>
    </source>
</evidence>
<evidence type="ECO:0000313" key="3">
    <source>
        <dbReference type="EMBL" id="DAD76508.1"/>
    </source>
</evidence>
<dbReference type="InterPro" id="IPR027417">
    <property type="entry name" value="P-loop_NTPase"/>
</dbReference>
<feature type="domain" description="Terminase large subunit-like endonuclease" evidence="2">
    <location>
        <begin position="262"/>
        <end position="542"/>
    </location>
</feature>
<dbReference type="Pfam" id="PF03354">
    <property type="entry name" value="TerL_ATPase"/>
    <property type="match status" value="1"/>
</dbReference>
<dbReference type="PANTHER" id="PTHR41287">
    <property type="match status" value="1"/>
</dbReference>
<dbReference type="Gene3D" id="3.30.420.240">
    <property type="match status" value="1"/>
</dbReference>
<dbReference type="Gene3D" id="3.40.50.300">
    <property type="entry name" value="P-loop containing nucleotide triphosphate hydrolases"/>
    <property type="match status" value="1"/>
</dbReference>